<dbReference type="RefSeq" id="WP_310068436.1">
    <property type="nucleotide sequence ID" value="NZ_JAVDVX010000001.1"/>
</dbReference>
<keyword evidence="3" id="KW-1185">Reference proteome</keyword>
<comment type="caution">
    <text evidence="2">The sequence shown here is derived from an EMBL/GenBank/DDBJ whole genome shotgun (WGS) entry which is preliminary data.</text>
</comment>
<evidence type="ECO:0000313" key="3">
    <source>
        <dbReference type="Proteomes" id="UP001253595"/>
    </source>
</evidence>
<proteinExistence type="predicted"/>
<feature type="domain" description="Restriction endonuclease type IV Mrr" evidence="1">
    <location>
        <begin position="5"/>
        <end position="78"/>
    </location>
</feature>
<accession>A0ABU1UTU8</accession>
<gene>
    <name evidence="2" type="ORF">J2X05_000601</name>
</gene>
<reference evidence="2 3" key="1">
    <citation type="submission" date="2023-07" db="EMBL/GenBank/DDBJ databases">
        <title>Sorghum-associated microbial communities from plants grown in Nebraska, USA.</title>
        <authorList>
            <person name="Schachtman D."/>
        </authorList>
    </citation>
    <scope>NUCLEOTIDE SEQUENCE [LARGE SCALE GENOMIC DNA]</scope>
    <source>
        <strain evidence="2 3">BE190</strain>
    </source>
</reference>
<sequence>MSFEIEKLSSEFFELLCAKLLQAEGYIVQELEHRGRDIGIDLELRDQNNQKIAVEVKIFRRPRTSTRYLKDVASQLKRGADLIKADRMLLIISMVLPGHILKDIQSLGVEVKDSRWIRNALANSPDIENEFENLVMAQESIKSSLNQSVQVDQRARELIESLKKLDCGRAKWNDYENICIDILNYLFFPSFKVPKVQSRSEDGLDRRDAVYPIGNGHAFWDELKRDSHSRFAVAEFKNLCEAPTQKEVESIQQYLFVKAKRMFGILCCRHSPSQSALKAKRRAWIEFDKLIVILSDDDMIDMLNMKGGGEDPAEVIDSQLEEFWLELTP</sequence>
<dbReference type="Pfam" id="PF04471">
    <property type="entry name" value="Mrr_cat"/>
    <property type="match status" value="1"/>
</dbReference>
<dbReference type="EMBL" id="JAVDVX010000001">
    <property type="protein sequence ID" value="MDR7088598.1"/>
    <property type="molecule type" value="Genomic_DNA"/>
</dbReference>
<dbReference type="InterPro" id="IPR011335">
    <property type="entry name" value="Restrct_endonuc-II-like"/>
</dbReference>
<dbReference type="Proteomes" id="UP001253595">
    <property type="component" value="Unassembled WGS sequence"/>
</dbReference>
<organism evidence="2 3">
    <name type="scientific">Cellvibrio fibrivorans</name>
    <dbReference type="NCBI Taxonomy" id="126350"/>
    <lineage>
        <taxon>Bacteria</taxon>
        <taxon>Pseudomonadati</taxon>
        <taxon>Pseudomonadota</taxon>
        <taxon>Gammaproteobacteria</taxon>
        <taxon>Cellvibrionales</taxon>
        <taxon>Cellvibrionaceae</taxon>
        <taxon>Cellvibrio</taxon>
    </lineage>
</organism>
<evidence type="ECO:0000259" key="1">
    <source>
        <dbReference type="Pfam" id="PF04471"/>
    </source>
</evidence>
<dbReference type="SUPFAM" id="SSF52980">
    <property type="entry name" value="Restriction endonuclease-like"/>
    <property type="match status" value="1"/>
</dbReference>
<evidence type="ECO:0000313" key="2">
    <source>
        <dbReference type="EMBL" id="MDR7088598.1"/>
    </source>
</evidence>
<protein>
    <recommendedName>
        <fullName evidence="1">Restriction endonuclease type IV Mrr domain-containing protein</fullName>
    </recommendedName>
</protein>
<dbReference type="InterPro" id="IPR007560">
    <property type="entry name" value="Restrct_endonuc_IV_Mrr"/>
</dbReference>
<name>A0ABU1UTU8_9GAMM</name>